<keyword evidence="8" id="KW-0472">Membrane</keyword>
<reference evidence="11" key="1">
    <citation type="journal article" date="2019" name="Int. J. Syst. Evol. Microbiol.">
        <title>The Global Catalogue of Microorganisms (GCM) 10K type strain sequencing project: providing services to taxonomists for standard genome sequencing and annotation.</title>
        <authorList>
            <consortium name="The Broad Institute Genomics Platform"/>
            <consortium name="The Broad Institute Genome Sequencing Center for Infectious Disease"/>
            <person name="Wu L."/>
            <person name="Ma J."/>
        </authorList>
    </citation>
    <scope>NUCLEOTIDE SEQUENCE [LARGE SCALE GENOMIC DNA]</scope>
    <source>
        <strain evidence="11">JCM 1365</strain>
    </source>
</reference>
<evidence type="ECO:0000256" key="4">
    <source>
        <dbReference type="ARBA" id="ARBA00022741"/>
    </source>
</evidence>
<evidence type="ECO:0000313" key="11">
    <source>
        <dbReference type="Proteomes" id="UP000623461"/>
    </source>
</evidence>
<feature type="compositionally biased region" description="Basic residues" evidence="7">
    <location>
        <begin position="459"/>
        <end position="471"/>
    </location>
</feature>
<dbReference type="InterPro" id="IPR008271">
    <property type="entry name" value="Ser/Thr_kinase_AS"/>
</dbReference>
<feature type="domain" description="Protein kinase" evidence="9">
    <location>
        <begin position="36"/>
        <end position="292"/>
    </location>
</feature>
<evidence type="ECO:0000256" key="2">
    <source>
        <dbReference type="ARBA" id="ARBA00022527"/>
    </source>
</evidence>
<proteinExistence type="predicted"/>
<evidence type="ECO:0000256" key="1">
    <source>
        <dbReference type="ARBA" id="ARBA00012513"/>
    </source>
</evidence>
<feature type="region of interest" description="Disordered" evidence="7">
    <location>
        <begin position="390"/>
        <end position="471"/>
    </location>
</feature>
<feature type="compositionally biased region" description="Low complexity" evidence="7">
    <location>
        <begin position="12"/>
        <end position="30"/>
    </location>
</feature>
<dbReference type="Gene3D" id="1.10.510.10">
    <property type="entry name" value="Transferase(Phosphotransferase) domain 1"/>
    <property type="match status" value="1"/>
</dbReference>
<feature type="region of interest" description="Disordered" evidence="7">
    <location>
        <begin position="1"/>
        <end position="32"/>
    </location>
</feature>
<keyword evidence="8" id="KW-0812">Transmembrane</keyword>
<keyword evidence="4" id="KW-0547">Nucleotide-binding</keyword>
<dbReference type="Gene3D" id="3.30.200.20">
    <property type="entry name" value="Phosphorylase Kinase, domain 1"/>
    <property type="match status" value="1"/>
</dbReference>
<dbReference type="SUPFAM" id="SSF56112">
    <property type="entry name" value="Protein kinase-like (PK-like)"/>
    <property type="match status" value="1"/>
</dbReference>
<dbReference type="RefSeq" id="WP_081920458.1">
    <property type="nucleotide sequence ID" value="NZ_BMNZ01000002.1"/>
</dbReference>
<keyword evidence="6" id="KW-0067">ATP-binding</keyword>
<accession>A0ABQ2HR34</accession>
<dbReference type="PROSITE" id="PS00108">
    <property type="entry name" value="PROTEIN_KINASE_ST"/>
    <property type="match status" value="1"/>
</dbReference>
<feature type="region of interest" description="Disordered" evidence="7">
    <location>
        <begin position="293"/>
        <end position="361"/>
    </location>
</feature>
<evidence type="ECO:0000259" key="9">
    <source>
        <dbReference type="PROSITE" id="PS50011"/>
    </source>
</evidence>
<gene>
    <name evidence="10" type="ORF">GCM10009721_09380</name>
</gene>
<protein>
    <recommendedName>
        <fullName evidence="1">non-specific serine/threonine protein kinase</fullName>
        <ecNumber evidence="1">2.7.11.1</ecNumber>
    </recommendedName>
</protein>
<comment type="caution">
    <text evidence="10">The sequence shown here is derived from an EMBL/GenBank/DDBJ whole genome shotgun (WGS) entry which is preliminary data.</text>
</comment>
<dbReference type="Proteomes" id="UP000623461">
    <property type="component" value="Unassembled WGS sequence"/>
</dbReference>
<feature type="compositionally biased region" description="Low complexity" evidence="7">
    <location>
        <begin position="308"/>
        <end position="334"/>
    </location>
</feature>
<dbReference type="InterPro" id="IPR011009">
    <property type="entry name" value="Kinase-like_dom_sf"/>
</dbReference>
<dbReference type="EC" id="2.7.11.1" evidence="1"/>
<name>A0ABQ2HR34_9MICO</name>
<evidence type="ECO:0000256" key="7">
    <source>
        <dbReference type="SAM" id="MobiDB-lite"/>
    </source>
</evidence>
<dbReference type="EMBL" id="BMNZ01000002">
    <property type="protein sequence ID" value="GGM86702.1"/>
    <property type="molecule type" value="Genomic_DNA"/>
</dbReference>
<dbReference type="PANTHER" id="PTHR43289:SF6">
    <property type="entry name" value="SERINE_THREONINE-PROTEIN KINASE NEKL-3"/>
    <property type="match status" value="1"/>
</dbReference>
<feature type="compositionally biased region" description="Low complexity" evidence="7">
    <location>
        <begin position="390"/>
        <end position="456"/>
    </location>
</feature>
<feature type="compositionally biased region" description="Polar residues" evidence="7">
    <location>
        <begin position="1"/>
        <end position="11"/>
    </location>
</feature>
<keyword evidence="2" id="KW-0723">Serine/threonine-protein kinase</keyword>
<feature type="compositionally biased region" description="Low complexity" evidence="7">
    <location>
        <begin position="341"/>
        <end position="357"/>
    </location>
</feature>
<feature type="transmembrane region" description="Helical" evidence="8">
    <location>
        <begin position="365"/>
        <end position="387"/>
    </location>
</feature>
<evidence type="ECO:0000313" key="10">
    <source>
        <dbReference type="EMBL" id="GGM86702.1"/>
    </source>
</evidence>
<organism evidence="10 11">
    <name type="scientific">Terrabacter tumescens</name>
    <dbReference type="NCBI Taxonomy" id="60443"/>
    <lineage>
        <taxon>Bacteria</taxon>
        <taxon>Bacillati</taxon>
        <taxon>Actinomycetota</taxon>
        <taxon>Actinomycetes</taxon>
        <taxon>Micrococcales</taxon>
        <taxon>Intrasporangiaceae</taxon>
        <taxon>Terrabacter</taxon>
    </lineage>
</organism>
<dbReference type="PANTHER" id="PTHR43289">
    <property type="entry name" value="MITOGEN-ACTIVATED PROTEIN KINASE KINASE KINASE 20-RELATED"/>
    <property type="match status" value="1"/>
</dbReference>
<evidence type="ECO:0000256" key="5">
    <source>
        <dbReference type="ARBA" id="ARBA00022777"/>
    </source>
</evidence>
<keyword evidence="11" id="KW-1185">Reference proteome</keyword>
<keyword evidence="8" id="KW-1133">Transmembrane helix</keyword>
<dbReference type="SMART" id="SM00220">
    <property type="entry name" value="S_TKc"/>
    <property type="match status" value="1"/>
</dbReference>
<dbReference type="InterPro" id="IPR000719">
    <property type="entry name" value="Prot_kinase_dom"/>
</dbReference>
<keyword evidence="3" id="KW-0808">Transferase</keyword>
<sequence length="471" mass="47758">MTHPTTPLSNHPTTQLSTPLSTPPSLRTGSTLGGRYTLGAAIASGGMGDVWEATDDVLQRPVAVKVMRPQGPDDVAFLDRFRDEARGSASLHHPNIAAVFDYGEEDGTAYLVMELVPGRTLGEIIRESDGGMPADEVRSVLGQAALALSAAHEAGVVHRDVKPANIIVTPEGQAKLTDFGIARVGDGSGHTLTGEVLGTPDYISPEQALGEQATASSDLYSLGVVAHEMITGRKPFDMGTPVATAIAQVTDPPPELPGTVPLDLREVVDACLAKSAADRPADARAVAEAAGVPLGSLPGVTPTPPTTPSTTRLLPVAAGAPGASGVTSRAASRASSRRSRLASSRPSSGSSSGAGSRDSSRRSRLAWLAVPAVAVVALGAFALGSVMNGPAASPDARPAAATTPAATVPTATTPSTASTPRATSTPKPTTASPKQTSSRTTTTTTTKATTTKTSPKPAHPGRNKGKGGKAK</sequence>
<keyword evidence="5" id="KW-0418">Kinase</keyword>
<evidence type="ECO:0000256" key="8">
    <source>
        <dbReference type="SAM" id="Phobius"/>
    </source>
</evidence>
<dbReference type="Pfam" id="PF00069">
    <property type="entry name" value="Pkinase"/>
    <property type="match status" value="1"/>
</dbReference>
<dbReference type="CDD" id="cd14014">
    <property type="entry name" value="STKc_PknB_like"/>
    <property type="match status" value="1"/>
</dbReference>
<evidence type="ECO:0000256" key="6">
    <source>
        <dbReference type="ARBA" id="ARBA00022840"/>
    </source>
</evidence>
<evidence type="ECO:0000256" key="3">
    <source>
        <dbReference type="ARBA" id="ARBA00022679"/>
    </source>
</evidence>
<dbReference type="PROSITE" id="PS50011">
    <property type="entry name" value="PROTEIN_KINASE_DOM"/>
    <property type="match status" value="1"/>
</dbReference>